<evidence type="ECO:0000313" key="6">
    <source>
        <dbReference type="EMBL" id="KAE8098416.1"/>
    </source>
</evidence>
<dbReference type="PANTHER" id="PTHR36766:SF61">
    <property type="entry name" value="NB-ARC DOMAIN DISEASE RESISTANCE PROTEIN"/>
    <property type="match status" value="1"/>
</dbReference>
<dbReference type="InterPro" id="IPR041118">
    <property type="entry name" value="Rx_N"/>
</dbReference>
<keyword evidence="2" id="KW-0547">Nucleotide-binding</keyword>
<dbReference type="OrthoDB" id="1189620at2759"/>
<keyword evidence="7" id="KW-1185">Reference proteome</keyword>
<sequence length="157" mass="18248">MAELASGIAEKVLEKLGFLAYEEFSLVLYIKNDLGELKHTMSTIKSVLLDAEEKQASNHVLSGWLRQLKDIFYEAEDVLDEVECEVLRKQVLKKYGRTIRREVRDFFPCSVRAIAFRCQLGHKIKNIRKRLVYMPRLQQEMQQATISLQLSSKIFVP</sequence>
<evidence type="ECO:0000256" key="4">
    <source>
        <dbReference type="ARBA" id="ARBA00022840"/>
    </source>
</evidence>
<evidence type="ECO:0000256" key="1">
    <source>
        <dbReference type="ARBA" id="ARBA00022737"/>
    </source>
</evidence>
<feature type="domain" description="Disease resistance N-terminal" evidence="5">
    <location>
        <begin position="10"/>
        <end position="94"/>
    </location>
</feature>
<dbReference type="PANTHER" id="PTHR36766">
    <property type="entry name" value="PLANT BROAD-SPECTRUM MILDEW RESISTANCE PROTEIN RPW8"/>
    <property type="match status" value="1"/>
</dbReference>
<dbReference type="GO" id="GO:0006952">
    <property type="term" value="P:defense response"/>
    <property type="evidence" value="ECO:0007669"/>
    <property type="project" value="UniProtKB-KW"/>
</dbReference>
<dbReference type="AlphaFoldDB" id="A0A5N6RJD7"/>
<dbReference type="EMBL" id="CM017327">
    <property type="protein sequence ID" value="KAE8098416.1"/>
    <property type="molecule type" value="Genomic_DNA"/>
</dbReference>
<name>A0A5N6RJD7_9ROSI</name>
<accession>A0A5N6RJD7</accession>
<evidence type="ECO:0000313" key="7">
    <source>
        <dbReference type="Proteomes" id="UP000327013"/>
    </source>
</evidence>
<evidence type="ECO:0000256" key="2">
    <source>
        <dbReference type="ARBA" id="ARBA00022741"/>
    </source>
</evidence>
<dbReference type="Gene3D" id="1.20.5.4130">
    <property type="match status" value="1"/>
</dbReference>
<evidence type="ECO:0000256" key="3">
    <source>
        <dbReference type="ARBA" id="ARBA00022821"/>
    </source>
</evidence>
<keyword evidence="3" id="KW-0611">Plant defense</keyword>
<evidence type="ECO:0000259" key="5">
    <source>
        <dbReference type="Pfam" id="PF18052"/>
    </source>
</evidence>
<dbReference type="GO" id="GO:0005524">
    <property type="term" value="F:ATP binding"/>
    <property type="evidence" value="ECO:0007669"/>
    <property type="project" value="UniProtKB-KW"/>
</dbReference>
<reference evidence="6 7" key="1">
    <citation type="submission" date="2019-06" db="EMBL/GenBank/DDBJ databases">
        <title>A chromosomal-level reference genome of Carpinus fangiana (Coryloideae, Betulaceae).</title>
        <authorList>
            <person name="Yang X."/>
            <person name="Wang Z."/>
            <person name="Zhang L."/>
            <person name="Hao G."/>
            <person name="Liu J."/>
            <person name="Yang Y."/>
        </authorList>
    </citation>
    <scope>NUCLEOTIDE SEQUENCE [LARGE SCALE GENOMIC DNA]</scope>
    <source>
        <strain evidence="6">Cfa_2016G</strain>
        <tissue evidence="6">Leaf</tissue>
    </source>
</reference>
<keyword evidence="4" id="KW-0067">ATP-binding</keyword>
<proteinExistence type="predicted"/>
<gene>
    <name evidence="6" type="ORF">FH972_016482</name>
</gene>
<keyword evidence="1" id="KW-0677">Repeat</keyword>
<organism evidence="6 7">
    <name type="scientific">Carpinus fangiana</name>
    <dbReference type="NCBI Taxonomy" id="176857"/>
    <lineage>
        <taxon>Eukaryota</taxon>
        <taxon>Viridiplantae</taxon>
        <taxon>Streptophyta</taxon>
        <taxon>Embryophyta</taxon>
        <taxon>Tracheophyta</taxon>
        <taxon>Spermatophyta</taxon>
        <taxon>Magnoliopsida</taxon>
        <taxon>eudicotyledons</taxon>
        <taxon>Gunneridae</taxon>
        <taxon>Pentapetalae</taxon>
        <taxon>rosids</taxon>
        <taxon>fabids</taxon>
        <taxon>Fagales</taxon>
        <taxon>Betulaceae</taxon>
        <taxon>Carpinus</taxon>
    </lineage>
</organism>
<protein>
    <recommendedName>
        <fullName evidence="5">Disease resistance N-terminal domain-containing protein</fullName>
    </recommendedName>
</protein>
<dbReference type="Pfam" id="PF18052">
    <property type="entry name" value="Rx_N"/>
    <property type="match status" value="1"/>
</dbReference>
<dbReference type="Proteomes" id="UP000327013">
    <property type="component" value="Chromosome 7"/>
</dbReference>